<name>G2YG90_BOTF4</name>
<gene>
    <name evidence="1" type="ORF">BofuT4_uP088510.1</name>
</gene>
<organism evidence="1 2">
    <name type="scientific">Botryotinia fuckeliana (strain T4)</name>
    <name type="common">Noble rot fungus</name>
    <name type="synonym">Botrytis cinerea</name>
    <dbReference type="NCBI Taxonomy" id="999810"/>
    <lineage>
        <taxon>Eukaryota</taxon>
        <taxon>Fungi</taxon>
        <taxon>Dikarya</taxon>
        <taxon>Ascomycota</taxon>
        <taxon>Pezizomycotina</taxon>
        <taxon>Leotiomycetes</taxon>
        <taxon>Helotiales</taxon>
        <taxon>Sclerotiniaceae</taxon>
        <taxon>Botrytis</taxon>
    </lineage>
</organism>
<dbReference type="Proteomes" id="UP000008177">
    <property type="component" value="Unplaced contigs"/>
</dbReference>
<sequence length="51" mass="6133">MLLSKHLWEFWCREASSSTCFKEETKRTTWKRPFTKTLRPARILSAAEMQN</sequence>
<accession>G2YG90</accession>
<dbReference type="HOGENOM" id="CLU_3106100_0_0_1"/>
<dbReference type="AlphaFoldDB" id="G2YG90"/>
<proteinExistence type="predicted"/>
<dbReference type="InParanoid" id="G2YG90"/>
<protein>
    <submittedName>
        <fullName evidence="1">Uncharacterized protein</fullName>
    </submittedName>
</protein>
<reference evidence="2" key="1">
    <citation type="journal article" date="2011" name="PLoS Genet.">
        <title>Genomic analysis of the necrotrophic fungal pathogens Sclerotinia sclerotiorum and Botrytis cinerea.</title>
        <authorList>
            <person name="Amselem J."/>
            <person name="Cuomo C.A."/>
            <person name="van Kan J.A."/>
            <person name="Viaud M."/>
            <person name="Benito E.P."/>
            <person name="Couloux A."/>
            <person name="Coutinho P.M."/>
            <person name="de Vries R.P."/>
            <person name="Dyer P.S."/>
            <person name="Fillinger S."/>
            <person name="Fournier E."/>
            <person name="Gout L."/>
            <person name="Hahn M."/>
            <person name="Kohn L."/>
            <person name="Lapalu N."/>
            <person name="Plummer K.M."/>
            <person name="Pradier J.M."/>
            <person name="Quevillon E."/>
            <person name="Sharon A."/>
            <person name="Simon A."/>
            <person name="ten Have A."/>
            <person name="Tudzynski B."/>
            <person name="Tudzynski P."/>
            <person name="Wincker P."/>
            <person name="Andrew M."/>
            <person name="Anthouard V."/>
            <person name="Beever R.E."/>
            <person name="Beffa R."/>
            <person name="Benoit I."/>
            <person name="Bouzid O."/>
            <person name="Brault B."/>
            <person name="Chen Z."/>
            <person name="Choquer M."/>
            <person name="Collemare J."/>
            <person name="Cotton P."/>
            <person name="Danchin E.G."/>
            <person name="Da Silva C."/>
            <person name="Gautier A."/>
            <person name="Giraud C."/>
            <person name="Giraud T."/>
            <person name="Gonzalez C."/>
            <person name="Grossetete S."/>
            <person name="Guldener U."/>
            <person name="Henrissat B."/>
            <person name="Howlett B.J."/>
            <person name="Kodira C."/>
            <person name="Kretschmer M."/>
            <person name="Lappartient A."/>
            <person name="Leroch M."/>
            <person name="Levis C."/>
            <person name="Mauceli E."/>
            <person name="Neuveglise C."/>
            <person name="Oeser B."/>
            <person name="Pearson M."/>
            <person name="Poulain J."/>
            <person name="Poussereau N."/>
            <person name="Quesneville H."/>
            <person name="Rascle C."/>
            <person name="Schumacher J."/>
            <person name="Segurens B."/>
            <person name="Sexton A."/>
            <person name="Silva E."/>
            <person name="Sirven C."/>
            <person name="Soanes D.M."/>
            <person name="Talbot N.J."/>
            <person name="Templeton M."/>
            <person name="Yandava C."/>
            <person name="Yarden O."/>
            <person name="Zeng Q."/>
            <person name="Rollins J.A."/>
            <person name="Lebrun M.H."/>
            <person name="Dickman M."/>
        </authorList>
    </citation>
    <scope>NUCLEOTIDE SEQUENCE [LARGE SCALE GENOMIC DNA]</scope>
    <source>
        <strain evidence="2">T4</strain>
    </source>
</reference>
<evidence type="ECO:0000313" key="2">
    <source>
        <dbReference type="Proteomes" id="UP000008177"/>
    </source>
</evidence>
<dbReference type="EMBL" id="FQ790328">
    <property type="protein sequence ID" value="CCD50788.1"/>
    <property type="molecule type" value="Genomic_DNA"/>
</dbReference>
<evidence type="ECO:0000313" key="1">
    <source>
        <dbReference type="EMBL" id="CCD50788.1"/>
    </source>
</evidence>